<comment type="caution">
    <text evidence="9">The sequence shown here is derived from an EMBL/GenBank/DDBJ whole genome shotgun (WGS) entry which is preliminary data.</text>
</comment>
<feature type="domain" description="O-antigen ligase-related" evidence="6">
    <location>
        <begin position="184"/>
        <end position="338"/>
    </location>
</feature>
<evidence type="ECO:0000259" key="8">
    <source>
        <dbReference type="Pfam" id="PF15864"/>
    </source>
</evidence>
<feature type="domain" description="Virulence factor membrane-bound polymerase C-terminal" evidence="7">
    <location>
        <begin position="361"/>
        <end position="538"/>
    </location>
</feature>
<dbReference type="InterPro" id="IPR031726">
    <property type="entry name" value="PglL_A"/>
</dbReference>
<feature type="transmembrane region" description="Helical" evidence="5">
    <location>
        <begin position="154"/>
        <end position="171"/>
    </location>
</feature>
<evidence type="ECO:0000256" key="5">
    <source>
        <dbReference type="SAM" id="Phobius"/>
    </source>
</evidence>
<dbReference type="Proteomes" id="UP000249135">
    <property type="component" value="Unassembled WGS sequence"/>
</dbReference>
<evidence type="ECO:0000313" key="9">
    <source>
        <dbReference type="EMBL" id="PZQ75735.1"/>
    </source>
</evidence>
<dbReference type="InterPro" id="IPR007016">
    <property type="entry name" value="O-antigen_ligase-rel_domated"/>
</dbReference>
<evidence type="ECO:0000256" key="2">
    <source>
        <dbReference type="ARBA" id="ARBA00022692"/>
    </source>
</evidence>
<proteinExistence type="predicted"/>
<reference evidence="9 10" key="1">
    <citation type="submission" date="2017-08" db="EMBL/GenBank/DDBJ databases">
        <title>Infants hospitalized years apart are colonized by the same room-sourced microbial strains.</title>
        <authorList>
            <person name="Brooks B."/>
            <person name="Olm M.R."/>
            <person name="Firek B.A."/>
            <person name="Baker R."/>
            <person name="Thomas B.C."/>
            <person name="Morowitz M.J."/>
            <person name="Banfield J.F."/>
        </authorList>
    </citation>
    <scope>NUCLEOTIDE SEQUENCE [LARGE SCALE GENOMIC DNA]</scope>
    <source>
        <strain evidence="9">S2_005_003_R2_41</strain>
    </source>
</reference>
<feature type="transmembrane region" description="Helical" evidence="5">
    <location>
        <begin position="229"/>
        <end position="249"/>
    </location>
</feature>
<organism evidence="9 10">
    <name type="scientific">Variovorax paradoxus</name>
    <dbReference type="NCBI Taxonomy" id="34073"/>
    <lineage>
        <taxon>Bacteria</taxon>
        <taxon>Pseudomonadati</taxon>
        <taxon>Pseudomonadota</taxon>
        <taxon>Betaproteobacteria</taxon>
        <taxon>Burkholderiales</taxon>
        <taxon>Comamonadaceae</taxon>
        <taxon>Variovorax</taxon>
    </lineage>
</organism>
<evidence type="ECO:0000256" key="3">
    <source>
        <dbReference type="ARBA" id="ARBA00022989"/>
    </source>
</evidence>
<keyword evidence="2 5" id="KW-0812">Transmembrane</keyword>
<feature type="transmembrane region" description="Helical" evidence="5">
    <location>
        <begin position="410"/>
        <end position="431"/>
    </location>
</feature>
<dbReference type="Pfam" id="PF15864">
    <property type="entry name" value="PglL_A"/>
    <property type="match status" value="1"/>
</dbReference>
<feature type="transmembrane region" description="Helical" evidence="5">
    <location>
        <begin position="103"/>
        <end position="125"/>
    </location>
</feature>
<feature type="domain" description="Protein glycosylation ligase" evidence="8">
    <location>
        <begin position="145"/>
        <end position="170"/>
    </location>
</feature>
<evidence type="ECO:0000256" key="4">
    <source>
        <dbReference type="ARBA" id="ARBA00023136"/>
    </source>
</evidence>
<dbReference type="GO" id="GO:0016020">
    <property type="term" value="C:membrane"/>
    <property type="evidence" value="ECO:0007669"/>
    <property type="project" value="UniProtKB-SubCell"/>
</dbReference>
<evidence type="ECO:0000259" key="6">
    <source>
        <dbReference type="Pfam" id="PF04932"/>
    </source>
</evidence>
<dbReference type="InterPro" id="IPR051533">
    <property type="entry name" value="WaaL-like"/>
</dbReference>
<feature type="transmembrane region" description="Helical" evidence="5">
    <location>
        <begin position="200"/>
        <end position="217"/>
    </location>
</feature>
<accession>A0A2W5QLJ1</accession>
<dbReference type="PANTHER" id="PTHR37422:SF23">
    <property type="entry name" value="TEICHURONIC ACID BIOSYNTHESIS PROTEIN TUAE"/>
    <property type="match status" value="1"/>
</dbReference>
<dbReference type="Pfam" id="PF04932">
    <property type="entry name" value="Wzy_C"/>
    <property type="match status" value="1"/>
</dbReference>
<feature type="transmembrane region" description="Helical" evidence="5">
    <location>
        <begin position="358"/>
        <end position="375"/>
    </location>
</feature>
<protein>
    <submittedName>
        <fullName evidence="9">Polymerase</fullName>
    </submittedName>
</protein>
<dbReference type="Pfam" id="PF11846">
    <property type="entry name" value="Wzy_C_2"/>
    <property type="match status" value="1"/>
</dbReference>
<feature type="transmembrane region" description="Helical" evidence="5">
    <location>
        <begin position="324"/>
        <end position="346"/>
    </location>
</feature>
<feature type="transmembrane region" description="Helical" evidence="5">
    <location>
        <begin position="26"/>
        <end position="42"/>
    </location>
</feature>
<dbReference type="PANTHER" id="PTHR37422">
    <property type="entry name" value="TEICHURONIC ACID BIOSYNTHESIS PROTEIN TUAE"/>
    <property type="match status" value="1"/>
</dbReference>
<dbReference type="EMBL" id="QFPP01000076">
    <property type="protein sequence ID" value="PZQ75735.1"/>
    <property type="molecule type" value="Genomic_DNA"/>
</dbReference>
<dbReference type="InterPro" id="IPR021797">
    <property type="entry name" value="Wzy_C_2"/>
</dbReference>
<feature type="transmembrane region" description="Helical" evidence="5">
    <location>
        <begin position="49"/>
        <end position="68"/>
    </location>
</feature>
<evidence type="ECO:0000256" key="1">
    <source>
        <dbReference type="ARBA" id="ARBA00004141"/>
    </source>
</evidence>
<keyword evidence="3 5" id="KW-1133">Transmembrane helix</keyword>
<dbReference type="AlphaFoldDB" id="A0A2W5QLJ1"/>
<name>A0A2W5QLJ1_VARPD</name>
<keyword evidence="4 5" id="KW-0472">Membrane</keyword>
<comment type="subcellular location">
    <subcellularLocation>
        <location evidence="1">Membrane</location>
        <topology evidence="1">Multi-pass membrane protein</topology>
    </subcellularLocation>
</comment>
<gene>
    <name evidence="9" type="ORF">DI563_08795</name>
</gene>
<sequence length="545" mass="58287">MATALVAAPFLFPLAGGPLGSAWQTLWGAGCAVLLALAVAVGRRRPSPWAGAALLGCTALLAAIASLGQTGVGLAGALLVVGCGFLASHSGGLQVAQADDRALAVGSGIAWAACLSVAIGLAQYFGHAAWLKPWSAVPMEPLGMAYGNLRQRNQFASLCCMGLAAVLWLHARASGKARLGWTAAAAWLVVGLAASTSRTGLLQLVCIVGVAAWLGGRQRRSAGHSGPRVAHPSLVLALLPLYAGAAWLLPHLASSSVEGMISRLREGAPLGHGRLLLWRNVLELIAEHPWRGWGWGELSYAHYSHLYAGERFVEILDNAHNLPLHLAVTLGIPAAVAICGAFLWMVLRARPWAERDPARTMVWGLLGVIVLHSLLEYPLWYAPFQLAFGLSLGLLWPGRPVAISKPNRSFAPALPGMAATISIAFLAAVAWDYARVSQIYLPRDQRLPAWREHTLDRLRGNAWFFGDAAKFAELTLTPVTRQNASVMYALAGEMLHFSPEPRVVVKRMQAASLLGDDEEVQAQLARFRAAYPEDYLRWLGSLPAD</sequence>
<evidence type="ECO:0000313" key="10">
    <source>
        <dbReference type="Proteomes" id="UP000249135"/>
    </source>
</evidence>
<feature type="transmembrane region" description="Helical" evidence="5">
    <location>
        <begin position="178"/>
        <end position="194"/>
    </location>
</feature>
<feature type="transmembrane region" description="Helical" evidence="5">
    <location>
        <begin position="74"/>
        <end position="96"/>
    </location>
</feature>
<evidence type="ECO:0000259" key="7">
    <source>
        <dbReference type="Pfam" id="PF11846"/>
    </source>
</evidence>